<dbReference type="EMBL" id="JAFREP010000014">
    <property type="protein sequence ID" value="MBO1319853.1"/>
    <property type="molecule type" value="Genomic_DNA"/>
</dbReference>
<dbReference type="RefSeq" id="WP_207859757.1">
    <property type="nucleotide sequence ID" value="NZ_JAFREP010000014.1"/>
</dbReference>
<organism evidence="1 2">
    <name type="scientific">Acanthopleuribacter pedis</name>
    <dbReference type="NCBI Taxonomy" id="442870"/>
    <lineage>
        <taxon>Bacteria</taxon>
        <taxon>Pseudomonadati</taxon>
        <taxon>Acidobacteriota</taxon>
        <taxon>Holophagae</taxon>
        <taxon>Acanthopleuribacterales</taxon>
        <taxon>Acanthopleuribacteraceae</taxon>
        <taxon>Acanthopleuribacter</taxon>
    </lineage>
</organism>
<accession>A0A8J7QKG0</accession>
<protein>
    <submittedName>
        <fullName evidence="1">Uncharacterized protein</fullName>
    </submittedName>
</protein>
<sequence length="314" mass="35630">MANDRVVLDETSLLDGEARLQTAPLAAFLEVLESIFAHSKSRLLYSSAVFSMLTRDGVPLLQLLYPSRNQSSAERDTLRRFQILLSKGHSFENEREVLSIKDTLVESHGLTYAFQENAAARYKIAAQLMARFEPGRLPAEDDDETGHLWLMNAHPDYLAFMRELAVRESPTPEAFWQACPILFPNLIIHERATKQTKTLSQSFENSLPDLVEHLAAINDHFATCHRESKGDRETIIDAFFLRSKVTISPESPNTHKNKKAMAARLVTLDHQPDKEIECEWHSKIKPHTDRIYFSIPQAETGKIVIGIICDHLPT</sequence>
<comment type="caution">
    <text evidence="1">The sequence shown here is derived from an EMBL/GenBank/DDBJ whole genome shotgun (WGS) entry which is preliminary data.</text>
</comment>
<keyword evidence="2" id="KW-1185">Reference proteome</keyword>
<dbReference type="Proteomes" id="UP000664417">
    <property type="component" value="Unassembled WGS sequence"/>
</dbReference>
<evidence type="ECO:0000313" key="2">
    <source>
        <dbReference type="Proteomes" id="UP000664417"/>
    </source>
</evidence>
<reference evidence="1" key="1">
    <citation type="submission" date="2021-03" db="EMBL/GenBank/DDBJ databases">
        <authorList>
            <person name="Wang G."/>
        </authorList>
    </citation>
    <scope>NUCLEOTIDE SEQUENCE</scope>
    <source>
        <strain evidence="1">KCTC 12899</strain>
    </source>
</reference>
<gene>
    <name evidence="1" type="ORF">J3U88_15360</name>
</gene>
<dbReference type="AlphaFoldDB" id="A0A8J7QKG0"/>
<evidence type="ECO:0000313" key="1">
    <source>
        <dbReference type="EMBL" id="MBO1319853.1"/>
    </source>
</evidence>
<name>A0A8J7QKG0_9BACT</name>
<proteinExistence type="predicted"/>